<evidence type="ECO:0000256" key="2">
    <source>
        <dbReference type="ARBA" id="ARBA00022989"/>
    </source>
</evidence>
<evidence type="ECO:0008006" key="7">
    <source>
        <dbReference type="Google" id="ProtNLM"/>
    </source>
</evidence>
<evidence type="ECO:0000256" key="4">
    <source>
        <dbReference type="SAM" id="Phobius"/>
    </source>
</evidence>
<dbReference type="Gene3D" id="1.20.1560.10">
    <property type="entry name" value="ABC transporter type 1, transmembrane domain"/>
    <property type="match status" value="1"/>
</dbReference>
<keyword evidence="2 4" id="KW-1133">Transmembrane helix</keyword>
<dbReference type="EMBL" id="UPTC01000595">
    <property type="protein sequence ID" value="VBB29377.1"/>
    <property type="molecule type" value="Genomic_DNA"/>
</dbReference>
<keyword evidence="3 4" id="KW-0472">Membrane</keyword>
<dbReference type="SUPFAM" id="SSF90123">
    <property type="entry name" value="ABC transporter transmembrane region"/>
    <property type="match status" value="1"/>
</dbReference>
<feature type="transmembrane region" description="Helical" evidence="4">
    <location>
        <begin position="7"/>
        <end position="27"/>
    </location>
</feature>
<accession>A0A498SJS0</accession>
<dbReference type="Proteomes" id="UP000276991">
    <property type="component" value="Unassembled WGS sequence"/>
</dbReference>
<dbReference type="AlphaFoldDB" id="A0A498SJS0"/>
<keyword evidence="6" id="KW-1185">Reference proteome</keyword>
<evidence type="ECO:0000313" key="6">
    <source>
        <dbReference type="Proteomes" id="UP000276991"/>
    </source>
</evidence>
<organism evidence="5 6">
    <name type="scientific">Acanthocheilonema viteae</name>
    <name type="common">Filarial nematode worm</name>
    <name type="synonym">Dipetalonema viteae</name>
    <dbReference type="NCBI Taxonomy" id="6277"/>
    <lineage>
        <taxon>Eukaryota</taxon>
        <taxon>Metazoa</taxon>
        <taxon>Ecdysozoa</taxon>
        <taxon>Nematoda</taxon>
        <taxon>Chromadorea</taxon>
        <taxon>Rhabditida</taxon>
        <taxon>Spirurina</taxon>
        <taxon>Spiruromorpha</taxon>
        <taxon>Filarioidea</taxon>
        <taxon>Onchocercidae</taxon>
        <taxon>Acanthocheilonema</taxon>
    </lineage>
</organism>
<evidence type="ECO:0000256" key="1">
    <source>
        <dbReference type="ARBA" id="ARBA00022692"/>
    </source>
</evidence>
<evidence type="ECO:0000256" key="3">
    <source>
        <dbReference type="ARBA" id="ARBA00023136"/>
    </source>
</evidence>
<dbReference type="STRING" id="6277.A0A498SJS0"/>
<gene>
    <name evidence="5" type="ORF">NAV_LOCUS4180</name>
</gene>
<keyword evidence="1 4" id="KW-0812">Transmembrane</keyword>
<proteinExistence type="predicted"/>
<name>A0A498SJS0_ACAVI</name>
<sequence>MLGNTPNIHILTVCAIQLSAIGFAVFISQTASTVLTTVASEHMAVSFRVILSRQLLKMADKEPFSESKINTLVDENISLTSEAKSLYHPYLSELITRMTSVITNIILGFIYSWEIALLGFIFIVLCFSVQIEIEFEVLSSCYKSRRIQKSTKLLKLCKHSALRAVNFSIVETFGFALKAICYAVTAFICYYKYKHQAQAFMSVITLFAASQEVVQLSNLIGKLRKSWKAVDRIFAYMHGKSSRNCMPSISRTIRLSGTQNAFLNRCCKIIENILSFALLELDEAKSKNIMLRENKP</sequence>
<protein>
    <recommendedName>
        <fullName evidence="7">ABC transmembrane type-1 domain-containing protein</fullName>
    </recommendedName>
</protein>
<dbReference type="InterPro" id="IPR036640">
    <property type="entry name" value="ABC1_TM_sf"/>
</dbReference>
<evidence type="ECO:0000313" key="5">
    <source>
        <dbReference type="EMBL" id="VBB29377.1"/>
    </source>
</evidence>
<feature type="transmembrane region" description="Helical" evidence="4">
    <location>
        <begin position="160"/>
        <end position="193"/>
    </location>
</feature>
<dbReference type="OrthoDB" id="5851609at2759"/>
<dbReference type="GO" id="GO:0016020">
    <property type="term" value="C:membrane"/>
    <property type="evidence" value="ECO:0007669"/>
    <property type="project" value="InterPro"/>
</dbReference>
<dbReference type="GO" id="GO:0005524">
    <property type="term" value="F:ATP binding"/>
    <property type="evidence" value="ECO:0007669"/>
    <property type="project" value="InterPro"/>
</dbReference>
<reference evidence="5 6" key="1">
    <citation type="submission" date="2018-08" db="EMBL/GenBank/DDBJ databases">
        <authorList>
            <person name="Laetsch R D."/>
            <person name="Stevens L."/>
            <person name="Kumar S."/>
            <person name="Blaxter L. M."/>
        </authorList>
    </citation>
    <scope>NUCLEOTIDE SEQUENCE [LARGE SCALE GENOMIC DNA]</scope>
</reference>